<dbReference type="Pfam" id="PF13619">
    <property type="entry name" value="KTSC"/>
    <property type="match status" value="1"/>
</dbReference>
<keyword evidence="3" id="KW-1185">Reference proteome</keyword>
<evidence type="ECO:0000259" key="1">
    <source>
        <dbReference type="Pfam" id="PF13619"/>
    </source>
</evidence>
<dbReference type="InterPro" id="IPR025309">
    <property type="entry name" value="KTSC_dom"/>
</dbReference>
<dbReference type="Proteomes" id="UP000602124">
    <property type="component" value="Unassembled WGS sequence"/>
</dbReference>
<evidence type="ECO:0000313" key="3">
    <source>
        <dbReference type="Proteomes" id="UP000602124"/>
    </source>
</evidence>
<feature type="domain" description="KTSC" evidence="1">
    <location>
        <begin position="2"/>
        <end position="59"/>
    </location>
</feature>
<organism evidence="2 3">
    <name type="scientific">Devosia sediminis</name>
    <dbReference type="NCBI Taxonomy" id="2798801"/>
    <lineage>
        <taxon>Bacteria</taxon>
        <taxon>Pseudomonadati</taxon>
        <taxon>Pseudomonadota</taxon>
        <taxon>Alphaproteobacteria</taxon>
        <taxon>Hyphomicrobiales</taxon>
        <taxon>Devosiaceae</taxon>
        <taxon>Devosia</taxon>
    </lineage>
</organism>
<dbReference type="EMBL" id="JAEKMH010000002">
    <property type="protein sequence ID" value="MBJ3785166.1"/>
    <property type="molecule type" value="Genomic_DNA"/>
</dbReference>
<sequence length="81" mass="9503">MSGVISQYDYDEARSELTLWFGSDLKCYKYSLVPRPVYDGLVRAESMGRYFNTVIKDHYPCRLASPSEQRNRRWQSIRSAS</sequence>
<dbReference type="AlphaFoldDB" id="A0A934IU31"/>
<name>A0A934IU31_9HYPH</name>
<evidence type="ECO:0000313" key="2">
    <source>
        <dbReference type="EMBL" id="MBJ3785166.1"/>
    </source>
</evidence>
<protein>
    <submittedName>
        <fullName evidence="2">KTSC domain-containing protein</fullName>
    </submittedName>
</protein>
<reference evidence="2" key="1">
    <citation type="submission" date="2020-12" db="EMBL/GenBank/DDBJ databases">
        <title>Devosia sp. MSA67 isolated from Mo River.</title>
        <authorList>
            <person name="Ma F."/>
            <person name="Zi Z."/>
        </authorList>
    </citation>
    <scope>NUCLEOTIDE SEQUENCE</scope>
    <source>
        <strain evidence="2">MSA67</strain>
    </source>
</reference>
<comment type="caution">
    <text evidence="2">The sequence shown here is derived from an EMBL/GenBank/DDBJ whole genome shotgun (WGS) entry which is preliminary data.</text>
</comment>
<proteinExistence type="predicted"/>
<accession>A0A934IU31</accession>
<dbReference type="RefSeq" id="WP_198876364.1">
    <property type="nucleotide sequence ID" value="NZ_JAEKMH010000002.1"/>
</dbReference>
<gene>
    <name evidence="2" type="ORF">JEQ47_10575</name>
</gene>